<dbReference type="GO" id="GO:0006000">
    <property type="term" value="P:fructose metabolic process"/>
    <property type="evidence" value="ECO:0007669"/>
    <property type="project" value="TreeGrafter"/>
</dbReference>
<dbReference type="InterPro" id="IPR028343">
    <property type="entry name" value="FBPtase"/>
</dbReference>
<dbReference type="FunFam" id="3.30.540.10:FF:000002">
    <property type="entry name" value="Fructose-1,6-bisphosphatase class 1"/>
    <property type="match status" value="1"/>
</dbReference>
<evidence type="ECO:0000256" key="8">
    <source>
        <dbReference type="ARBA" id="ARBA00023277"/>
    </source>
</evidence>
<evidence type="ECO:0000256" key="3">
    <source>
        <dbReference type="ARBA" id="ARBA00013093"/>
    </source>
</evidence>
<evidence type="ECO:0000256" key="12">
    <source>
        <dbReference type="HAMAP-Rule" id="MF_01855"/>
    </source>
</evidence>
<dbReference type="PANTHER" id="PTHR11556:SF35">
    <property type="entry name" value="SEDOHEPTULOSE-1,7-BISPHOSPHATASE, CHLOROPLASTIC"/>
    <property type="match status" value="1"/>
</dbReference>
<dbReference type="GO" id="GO:0006094">
    <property type="term" value="P:gluconeogenesis"/>
    <property type="evidence" value="ECO:0007669"/>
    <property type="project" value="UniProtKB-UniRule"/>
</dbReference>
<dbReference type="Gene3D" id="3.40.190.80">
    <property type="match status" value="1"/>
</dbReference>
<dbReference type="GO" id="GO:0042132">
    <property type="term" value="F:fructose 1,6-bisphosphate 1-phosphatase activity"/>
    <property type="evidence" value="ECO:0007669"/>
    <property type="project" value="UniProtKB-UniRule"/>
</dbReference>
<dbReference type="GO" id="GO:0006002">
    <property type="term" value="P:fructose 6-phosphate metabolic process"/>
    <property type="evidence" value="ECO:0007669"/>
    <property type="project" value="TreeGrafter"/>
</dbReference>
<dbReference type="AlphaFoldDB" id="A0A1F7JKT5"/>
<dbReference type="GO" id="GO:0000287">
    <property type="term" value="F:magnesium ion binding"/>
    <property type="evidence" value="ECO:0007669"/>
    <property type="project" value="UniProtKB-UniRule"/>
</dbReference>
<evidence type="ECO:0000313" key="17">
    <source>
        <dbReference type="Proteomes" id="UP000176376"/>
    </source>
</evidence>
<dbReference type="PIRSF" id="PIRSF500210">
    <property type="entry name" value="FBPtase"/>
    <property type="match status" value="1"/>
</dbReference>
<dbReference type="PRINTS" id="PR00115">
    <property type="entry name" value="F16BPHPHTASE"/>
</dbReference>
<dbReference type="InterPro" id="IPR044015">
    <property type="entry name" value="FBPase_C_dom"/>
</dbReference>
<dbReference type="EC" id="3.1.3.11" evidence="3 12"/>
<protein>
    <recommendedName>
        <fullName evidence="10 12">Fructose-1,6-bisphosphatase class 1</fullName>
        <shortName evidence="12">FBPase class 1</shortName>
        <ecNumber evidence="3 12">3.1.3.11</ecNumber>
    </recommendedName>
    <alternativeName>
        <fullName evidence="11 12">D-fructose-1,6-bisphosphate 1-phosphohydrolase class 1</fullName>
    </alternativeName>
</protein>
<dbReference type="STRING" id="1802074.A3J15_02760"/>
<feature type="domain" description="Fructose-1-6-bisphosphatase class 1 C-terminal" evidence="15">
    <location>
        <begin position="196"/>
        <end position="326"/>
    </location>
</feature>
<evidence type="ECO:0000256" key="6">
    <source>
        <dbReference type="ARBA" id="ARBA00022801"/>
    </source>
</evidence>
<feature type="binding site" evidence="12">
    <location>
        <position position="239"/>
    </location>
    <ligand>
        <name>substrate</name>
    </ligand>
</feature>
<comment type="caution">
    <text evidence="12">Lacks conserved residue(s) required for the propagation of feature annotation.</text>
</comment>
<dbReference type="NCBIfam" id="NF006778">
    <property type="entry name" value="PRK09293.1-1"/>
    <property type="match status" value="1"/>
</dbReference>
<comment type="similarity">
    <text evidence="2 12 13">Belongs to the FBPase class 1 family.</text>
</comment>
<dbReference type="Pfam" id="PF00316">
    <property type="entry name" value="FBPase"/>
    <property type="match status" value="1"/>
</dbReference>
<evidence type="ECO:0000313" key="16">
    <source>
        <dbReference type="EMBL" id="OGK56229.1"/>
    </source>
</evidence>
<dbReference type="Pfam" id="PF18913">
    <property type="entry name" value="FBPase_C"/>
    <property type="match status" value="1"/>
</dbReference>
<evidence type="ECO:0000256" key="10">
    <source>
        <dbReference type="ARBA" id="ARBA00072069"/>
    </source>
</evidence>
<name>A0A1F7JKT5_9BACT</name>
<dbReference type="Proteomes" id="UP000176376">
    <property type="component" value="Unassembled WGS sequence"/>
</dbReference>
<comment type="caution">
    <text evidence="16">The sequence shown here is derived from an EMBL/GenBank/DDBJ whole genome shotgun (WGS) entry which is preliminary data.</text>
</comment>
<comment type="subunit">
    <text evidence="12">Homotetramer.</text>
</comment>
<feature type="binding site" evidence="12">
    <location>
        <position position="269"/>
    </location>
    <ligand>
        <name>substrate</name>
    </ligand>
</feature>
<evidence type="ECO:0000256" key="11">
    <source>
        <dbReference type="ARBA" id="ARBA00081210"/>
    </source>
</evidence>
<evidence type="ECO:0000259" key="15">
    <source>
        <dbReference type="Pfam" id="PF18913"/>
    </source>
</evidence>
<dbReference type="HAMAP" id="MF_01855">
    <property type="entry name" value="FBPase_class1"/>
    <property type="match status" value="1"/>
</dbReference>
<feature type="binding site" evidence="12">
    <location>
        <begin position="116"/>
        <end position="119"/>
    </location>
    <ligand>
        <name>substrate</name>
    </ligand>
</feature>
<reference evidence="16 17" key="1">
    <citation type="journal article" date="2016" name="Nat. Commun.">
        <title>Thousands of microbial genomes shed light on interconnected biogeochemical processes in an aquifer system.</title>
        <authorList>
            <person name="Anantharaman K."/>
            <person name="Brown C.T."/>
            <person name="Hug L.A."/>
            <person name="Sharon I."/>
            <person name="Castelle C.J."/>
            <person name="Probst A.J."/>
            <person name="Thomas B.C."/>
            <person name="Singh A."/>
            <person name="Wilkins M.J."/>
            <person name="Karaoz U."/>
            <person name="Brodie E.L."/>
            <person name="Williams K.H."/>
            <person name="Hubbard S.S."/>
            <person name="Banfield J.F."/>
        </authorList>
    </citation>
    <scope>NUCLEOTIDE SEQUENCE [LARGE SCALE GENOMIC DNA]</scope>
</reference>
<keyword evidence="5 12" id="KW-0479">Metal-binding</keyword>
<feature type="binding site" evidence="12">
    <location>
        <position position="115"/>
    </location>
    <ligand>
        <name>Mg(2+)</name>
        <dbReference type="ChEBI" id="CHEBI:18420"/>
        <label>1</label>
    </ligand>
</feature>
<dbReference type="GO" id="GO:0030388">
    <property type="term" value="P:fructose 1,6-bisphosphate metabolic process"/>
    <property type="evidence" value="ECO:0007669"/>
    <property type="project" value="TreeGrafter"/>
</dbReference>
<feature type="binding site" evidence="12">
    <location>
        <position position="275"/>
    </location>
    <ligand>
        <name>Mg(2+)</name>
        <dbReference type="ChEBI" id="CHEBI:18420"/>
        <label>2</label>
    </ligand>
</feature>
<evidence type="ECO:0000256" key="5">
    <source>
        <dbReference type="ARBA" id="ARBA00022723"/>
    </source>
</evidence>
<feature type="binding site" evidence="12">
    <location>
        <position position="113"/>
    </location>
    <ligand>
        <name>Mg(2+)</name>
        <dbReference type="ChEBI" id="CHEBI:18420"/>
        <label>2</label>
    </ligand>
</feature>
<feature type="domain" description="Fructose-1-6-bisphosphatase class I N-terminal" evidence="14">
    <location>
        <begin position="7"/>
        <end position="192"/>
    </location>
</feature>
<feature type="binding site" evidence="12">
    <location>
        <position position="113"/>
    </location>
    <ligand>
        <name>Mg(2+)</name>
        <dbReference type="ChEBI" id="CHEBI:18420"/>
        <label>1</label>
    </ligand>
</feature>
<dbReference type="GO" id="GO:0005829">
    <property type="term" value="C:cytosol"/>
    <property type="evidence" value="ECO:0007669"/>
    <property type="project" value="TreeGrafter"/>
</dbReference>
<accession>A0A1F7JKT5</accession>
<evidence type="ECO:0000256" key="7">
    <source>
        <dbReference type="ARBA" id="ARBA00022842"/>
    </source>
</evidence>
<dbReference type="InterPro" id="IPR000146">
    <property type="entry name" value="FBPase_class-1"/>
</dbReference>
<sequence>MLNKTTTLTEFLLKDERRFKQATGNFTLLLTDIENAVKIIASHVKKSGLVDILGSTGTTNIYDEEVQKLDKFSNDILVETLTKTGHVSAIVTEELEKPELIKTDYGEYVVYMDPLDGSSNIDVNLNVGTIFSIHRKPKNITSDTDLLLKGSDQIAAGYVVYGPSVMFIYTCGDGVNGFTLDPAIGSFLLSHPDIKVPDTGKSYAINESYYHRYPKYLQQYLDFIKEEDEKSGRPYTLRYASAMIADVHRVLIKGGIFLYPENSKSPNGKLRLMYEVNPMAYIVNQASGATTSLGQDPLNIQPTSLDQRVPIVLGSKKMIDEFLSFYNAR</sequence>
<evidence type="ECO:0000256" key="4">
    <source>
        <dbReference type="ARBA" id="ARBA00022490"/>
    </source>
</evidence>
<feature type="binding site" evidence="12">
    <location>
        <position position="116"/>
    </location>
    <ligand>
        <name>Mg(2+)</name>
        <dbReference type="ChEBI" id="CHEBI:18420"/>
        <label>2</label>
    </ligand>
</feature>
<comment type="subcellular location">
    <subcellularLocation>
        <location evidence="12">Cytoplasm</location>
    </subcellularLocation>
</comment>
<dbReference type="CDD" id="cd00354">
    <property type="entry name" value="FBPase"/>
    <property type="match status" value="1"/>
</dbReference>
<dbReference type="PIRSF" id="PIRSF000904">
    <property type="entry name" value="FBPtase_SBPase"/>
    <property type="match status" value="1"/>
</dbReference>
<evidence type="ECO:0000256" key="9">
    <source>
        <dbReference type="ARBA" id="ARBA00024331"/>
    </source>
</evidence>
<dbReference type="PANTHER" id="PTHR11556">
    <property type="entry name" value="FRUCTOSE-1,6-BISPHOSPHATASE-RELATED"/>
    <property type="match status" value="1"/>
</dbReference>
<dbReference type="Gene3D" id="3.30.540.10">
    <property type="entry name" value="Fructose-1,6-Bisphosphatase, subunit A, domain 1"/>
    <property type="match status" value="1"/>
</dbReference>
<proteinExistence type="inferred from homology"/>
<keyword evidence="6 12" id="KW-0378">Hydrolase</keyword>
<dbReference type="InterPro" id="IPR033391">
    <property type="entry name" value="FBPase_N"/>
</dbReference>
<comment type="pathway">
    <text evidence="9">Carbohydrate biosynthesis.</text>
</comment>
<evidence type="ECO:0000256" key="1">
    <source>
        <dbReference type="ARBA" id="ARBA00001273"/>
    </source>
</evidence>
<dbReference type="GO" id="GO:0005986">
    <property type="term" value="P:sucrose biosynthetic process"/>
    <property type="evidence" value="ECO:0007669"/>
    <property type="project" value="TreeGrafter"/>
</dbReference>
<evidence type="ECO:0000259" key="14">
    <source>
        <dbReference type="Pfam" id="PF00316"/>
    </source>
</evidence>
<dbReference type="EMBL" id="MGAY01000044">
    <property type="protein sequence ID" value="OGK56229.1"/>
    <property type="molecule type" value="Genomic_DNA"/>
</dbReference>
<dbReference type="SUPFAM" id="SSF56655">
    <property type="entry name" value="Carbohydrate phosphatase"/>
    <property type="match status" value="1"/>
</dbReference>
<evidence type="ECO:0000256" key="2">
    <source>
        <dbReference type="ARBA" id="ARBA00010941"/>
    </source>
</evidence>
<comment type="catalytic activity">
    <reaction evidence="1 12">
        <text>beta-D-fructose 1,6-bisphosphate + H2O = beta-D-fructose 6-phosphate + phosphate</text>
        <dbReference type="Rhea" id="RHEA:11064"/>
        <dbReference type="ChEBI" id="CHEBI:15377"/>
        <dbReference type="ChEBI" id="CHEBI:32966"/>
        <dbReference type="ChEBI" id="CHEBI:43474"/>
        <dbReference type="ChEBI" id="CHEBI:57634"/>
        <dbReference type="EC" id="3.1.3.11"/>
    </reaction>
</comment>
<feature type="binding site" evidence="12">
    <location>
        <position position="93"/>
    </location>
    <ligand>
        <name>Mg(2+)</name>
        <dbReference type="ChEBI" id="CHEBI:18420"/>
        <label>1</label>
    </ligand>
</feature>
<gene>
    <name evidence="12" type="primary">fbp</name>
    <name evidence="16" type="ORF">A3J15_02760</name>
</gene>
<feature type="binding site" evidence="12">
    <location>
        <position position="206"/>
    </location>
    <ligand>
        <name>substrate</name>
    </ligand>
</feature>
<keyword evidence="8 12" id="KW-0119">Carbohydrate metabolism</keyword>
<keyword evidence="7 12" id="KW-0460">Magnesium</keyword>
<keyword evidence="4 12" id="KW-0963">Cytoplasm</keyword>
<evidence type="ECO:0000256" key="13">
    <source>
        <dbReference type="RuleBase" id="RU000508"/>
    </source>
</evidence>
<organism evidence="16 17">
    <name type="scientific">Candidatus Roizmanbacteria bacterium RIFCSPLOWO2_02_FULL_38_10</name>
    <dbReference type="NCBI Taxonomy" id="1802074"/>
    <lineage>
        <taxon>Bacteria</taxon>
        <taxon>Candidatus Roizmaniibacteriota</taxon>
    </lineage>
</organism>
<comment type="cofactor">
    <cofactor evidence="12">
        <name>Mg(2+)</name>
        <dbReference type="ChEBI" id="CHEBI:18420"/>
    </cofactor>
    <text evidence="12">Binds 2 magnesium ions per subunit.</text>
</comment>